<name>A0ABV4NJI4_9GAMM</name>
<comment type="caution">
    <text evidence="1">The sequence shown here is derived from an EMBL/GenBank/DDBJ whole genome shotgun (WGS) entry which is preliminary data.</text>
</comment>
<organism evidence="1 2">
    <name type="scientific">Microbulbifer echini</name>
    <dbReference type="NCBI Taxonomy" id="1529067"/>
    <lineage>
        <taxon>Bacteria</taxon>
        <taxon>Pseudomonadati</taxon>
        <taxon>Pseudomonadota</taxon>
        <taxon>Gammaproteobacteria</taxon>
        <taxon>Cellvibrionales</taxon>
        <taxon>Microbulbiferaceae</taxon>
        <taxon>Microbulbifer</taxon>
    </lineage>
</organism>
<gene>
    <name evidence="1" type="ORF">ACCI51_02455</name>
</gene>
<protein>
    <submittedName>
        <fullName evidence="1">YheV family putative zinc ribbon protein</fullName>
    </submittedName>
</protein>
<keyword evidence="2" id="KW-1185">Reference proteome</keyword>
<sequence length="92" mass="10546">MIDQNNPGKPKKSSKKRFIAGAVCPRCSEMDRIVNYQEEGKNYRECVSCGFKDEIRLQSAPSELITRVSTAKKKEVNEEPVKFIQPQNKNKK</sequence>
<evidence type="ECO:0000313" key="2">
    <source>
        <dbReference type="Proteomes" id="UP001569414"/>
    </source>
</evidence>
<dbReference type="InterPro" id="IPR012658">
    <property type="entry name" value="YheV"/>
</dbReference>
<dbReference type="NCBIfam" id="TIGR02443">
    <property type="entry name" value="YheV family putative zinc ribbon protein"/>
    <property type="match status" value="1"/>
</dbReference>
<accession>A0ABV4NJI4</accession>
<evidence type="ECO:0000313" key="1">
    <source>
        <dbReference type="EMBL" id="MFA0789389.1"/>
    </source>
</evidence>
<reference evidence="1 2" key="1">
    <citation type="submission" date="2024-08" db="EMBL/GenBank/DDBJ databases">
        <authorList>
            <person name="Ishaq N."/>
        </authorList>
    </citation>
    <scope>NUCLEOTIDE SEQUENCE [LARGE SCALE GENOMIC DNA]</scope>
    <source>
        <strain evidence="1 2">JCM 30400</strain>
    </source>
</reference>
<dbReference type="Pfam" id="PF09526">
    <property type="entry name" value="DUF2387"/>
    <property type="match status" value="1"/>
</dbReference>
<dbReference type="EMBL" id="JBGMEL010000002">
    <property type="protein sequence ID" value="MFA0789389.1"/>
    <property type="molecule type" value="Genomic_DNA"/>
</dbReference>
<proteinExistence type="predicted"/>
<dbReference type="RefSeq" id="WP_299583799.1">
    <property type="nucleotide sequence ID" value="NZ_JBGMEL010000002.1"/>
</dbReference>
<dbReference type="Proteomes" id="UP001569414">
    <property type="component" value="Unassembled WGS sequence"/>
</dbReference>